<comment type="similarity">
    <text evidence="1 2">Belongs to the BolA/IbaG family.</text>
</comment>
<accession>A0A1Y6EDL8</accession>
<dbReference type="EMBL" id="FXWH01000001">
    <property type="protein sequence ID" value="SMQ60566.1"/>
    <property type="molecule type" value="Genomic_DNA"/>
</dbReference>
<reference evidence="4" key="1">
    <citation type="submission" date="2017-04" db="EMBL/GenBank/DDBJ databases">
        <authorList>
            <person name="Varghese N."/>
            <person name="Submissions S."/>
        </authorList>
    </citation>
    <scope>NUCLEOTIDE SEQUENCE [LARGE SCALE GENOMIC DNA]</scope>
</reference>
<dbReference type="InterPro" id="IPR050961">
    <property type="entry name" value="BolA/IbaG_stress_morph_reg"/>
</dbReference>
<dbReference type="AlphaFoldDB" id="A0A1Y6EDL8"/>
<dbReference type="Gene3D" id="3.30.300.90">
    <property type="entry name" value="BolA-like"/>
    <property type="match status" value="1"/>
</dbReference>
<dbReference type="PIRSF" id="PIRSF003113">
    <property type="entry name" value="BolA"/>
    <property type="match status" value="1"/>
</dbReference>
<dbReference type="InterPro" id="IPR036065">
    <property type="entry name" value="BolA-like_sf"/>
</dbReference>
<evidence type="ECO:0000256" key="1">
    <source>
        <dbReference type="ARBA" id="ARBA00005578"/>
    </source>
</evidence>
<dbReference type="PANTHER" id="PTHR46229">
    <property type="entry name" value="BOLA TRANSCRIPTION REGULATOR"/>
    <property type="match status" value="1"/>
</dbReference>
<dbReference type="PANTHER" id="PTHR46229:SF4">
    <property type="entry name" value="ACID STRESS PROTEIN IBAG"/>
    <property type="match status" value="1"/>
</dbReference>
<evidence type="ECO:0000256" key="2">
    <source>
        <dbReference type="RuleBase" id="RU003860"/>
    </source>
</evidence>
<proteinExistence type="inferred from homology"/>
<sequence>MDSEQIEKLLKDALDLTEVLVKTDGSHATITVVGEAFEGLSRVKQQQLVYRPLNEHIASGAIHAVSIKAYTPTQWQREKKLQMLS</sequence>
<dbReference type="InterPro" id="IPR002634">
    <property type="entry name" value="BolA"/>
</dbReference>
<dbReference type="SUPFAM" id="SSF82657">
    <property type="entry name" value="BolA-like"/>
    <property type="match status" value="1"/>
</dbReference>
<dbReference type="OrthoDB" id="9812890at2"/>
<evidence type="ECO:0000313" key="3">
    <source>
        <dbReference type="EMBL" id="SMQ60566.1"/>
    </source>
</evidence>
<gene>
    <name evidence="3" type="ORF">SAMN06297229_0435</name>
</gene>
<organism evidence="3 4">
    <name type="scientific">Pseudidiomarina planktonica</name>
    <dbReference type="NCBI Taxonomy" id="1323738"/>
    <lineage>
        <taxon>Bacteria</taxon>
        <taxon>Pseudomonadati</taxon>
        <taxon>Pseudomonadota</taxon>
        <taxon>Gammaproteobacteria</taxon>
        <taxon>Alteromonadales</taxon>
        <taxon>Idiomarinaceae</taxon>
        <taxon>Pseudidiomarina</taxon>
    </lineage>
</organism>
<name>A0A1Y6EDL8_9GAMM</name>
<dbReference type="Pfam" id="PF01722">
    <property type="entry name" value="BolA"/>
    <property type="match status" value="1"/>
</dbReference>
<dbReference type="Proteomes" id="UP000194450">
    <property type="component" value="Unassembled WGS sequence"/>
</dbReference>
<evidence type="ECO:0000313" key="4">
    <source>
        <dbReference type="Proteomes" id="UP000194450"/>
    </source>
</evidence>
<keyword evidence="4" id="KW-1185">Reference proteome</keyword>
<dbReference type="RefSeq" id="WP_086433614.1">
    <property type="nucleotide sequence ID" value="NZ_FXWH01000001.1"/>
</dbReference>
<protein>
    <submittedName>
        <fullName evidence="3">Acid stress-induced BolA-like protein IbaG/YrbA, predicted regulator of iron metabolism</fullName>
    </submittedName>
</protein>